<organism evidence="3">
    <name type="scientific">Gongylonema pulchrum</name>
    <dbReference type="NCBI Taxonomy" id="637853"/>
    <lineage>
        <taxon>Eukaryota</taxon>
        <taxon>Metazoa</taxon>
        <taxon>Ecdysozoa</taxon>
        <taxon>Nematoda</taxon>
        <taxon>Chromadorea</taxon>
        <taxon>Rhabditida</taxon>
        <taxon>Spirurina</taxon>
        <taxon>Spiruromorpha</taxon>
        <taxon>Spiruroidea</taxon>
        <taxon>Gongylonematidae</taxon>
        <taxon>Gongylonema</taxon>
    </lineage>
</organism>
<dbReference type="AlphaFoldDB" id="A0A183E2L6"/>
<dbReference type="PANTHER" id="PTHR11005">
    <property type="entry name" value="LYSOSOMAL ACID LIPASE-RELATED"/>
    <property type="match status" value="1"/>
</dbReference>
<dbReference type="WBParaSite" id="GPUH_0001522701-mRNA-1">
    <property type="protein sequence ID" value="GPUH_0001522701-mRNA-1"/>
    <property type="gene ID" value="GPUH_0001522701"/>
</dbReference>
<dbReference type="Proteomes" id="UP000271098">
    <property type="component" value="Unassembled WGS sequence"/>
</dbReference>
<sequence>MLADAGFDVWLGNSRGNTYSSRHLNYSTDQIQFWKFSNSKNTWKYSTCCNEKGTDYSALIPICLNFLEGPVVFCAFCSPREQTVLMNVFVCECEFVTDNGTEEALQHL</sequence>
<evidence type="ECO:0000313" key="3">
    <source>
        <dbReference type="WBParaSite" id="GPUH_0001522701-mRNA-1"/>
    </source>
</evidence>
<protein>
    <submittedName>
        <fullName evidence="3">Abhydro_lipase domain-containing protein</fullName>
    </submittedName>
</protein>
<dbReference type="EMBL" id="UYRT01082154">
    <property type="protein sequence ID" value="VDN25562.1"/>
    <property type="molecule type" value="Genomic_DNA"/>
</dbReference>
<dbReference type="OrthoDB" id="9974421at2759"/>
<accession>A0A183E2L6</accession>
<keyword evidence="2" id="KW-1185">Reference proteome</keyword>
<evidence type="ECO:0000313" key="2">
    <source>
        <dbReference type="Proteomes" id="UP000271098"/>
    </source>
</evidence>
<proteinExistence type="predicted"/>
<dbReference type="InterPro" id="IPR029058">
    <property type="entry name" value="AB_hydrolase_fold"/>
</dbReference>
<evidence type="ECO:0000313" key="1">
    <source>
        <dbReference type="EMBL" id="VDN25562.1"/>
    </source>
</evidence>
<name>A0A183E2L6_9BILA</name>
<reference evidence="1 2" key="2">
    <citation type="submission" date="2018-11" db="EMBL/GenBank/DDBJ databases">
        <authorList>
            <consortium name="Pathogen Informatics"/>
        </authorList>
    </citation>
    <scope>NUCLEOTIDE SEQUENCE [LARGE SCALE GENOMIC DNA]</scope>
</reference>
<dbReference type="Gene3D" id="3.40.50.1820">
    <property type="entry name" value="alpha/beta hydrolase"/>
    <property type="match status" value="1"/>
</dbReference>
<reference evidence="3" key="1">
    <citation type="submission" date="2016-06" db="UniProtKB">
        <authorList>
            <consortium name="WormBaseParasite"/>
        </authorList>
    </citation>
    <scope>IDENTIFICATION</scope>
</reference>
<gene>
    <name evidence="1" type="ORF">GPUH_LOCUS15207</name>
</gene>